<protein>
    <submittedName>
        <fullName evidence="2">Uncharacterized protein</fullName>
    </submittedName>
</protein>
<evidence type="ECO:0000313" key="3">
    <source>
        <dbReference type="Proteomes" id="UP000050454"/>
    </source>
</evidence>
<name>A0A0P7BPY3_9BACT</name>
<dbReference type="STRING" id="1605367.AFM12_00665"/>
<keyword evidence="3" id="KW-1185">Reference proteome</keyword>
<feature type="coiled-coil region" evidence="1">
    <location>
        <begin position="33"/>
        <end position="84"/>
    </location>
</feature>
<reference evidence="2 3" key="1">
    <citation type="submission" date="2015-07" db="EMBL/GenBank/DDBJ databases">
        <title>The draft genome sequence of Leadbetterella sp. JN14-9.</title>
        <authorList>
            <person name="Liu Y."/>
            <person name="Du J."/>
            <person name="Shao Z."/>
        </authorList>
    </citation>
    <scope>NUCLEOTIDE SEQUENCE [LARGE SCALE GENOMIC DNA]</scope>
    <source>
        <strain evidence="2 3">JN14-9</strain>
    </source>
</reference>
<dbReference type="OrthoDB" id="9925047at2"/>
<keyword evidence="1" id="KW-0175">Coiled coil</keyword>
<evidence type="ECO:0000256" key="1">
    <source>
        <dbReference type="SAM" id="Coils"/>
    </source>
</evidence>
<proteinExistence type="predicted"/>
<accession>A0A0P7BPY3</accession>
<dbReference type="AlphaFoldDB" id="A0A0P7BPY3"/>
<dbReference type="Gene3D" id="1.20.5.340">
    <property type="match status" value="1"/>
</dbReference>
<dbReference type="RefSeq" id="WP_055143155.1">
    <property type="nucleotide sequence ID" value="NZ_CAKZPM010000010.1"/>
</dbReference>
<dbReference type="EMBL" id="LGTQ01000005">
    <property type="protein sequence ID" value="KPM49193.1"/>
    <property type="molecule type" value="Genomic_DNA"/>
</dbReference>
<gene>
    <name evidence="2" type="ORF">AFM12_00665</name>
</gene>
<comment type="caution">
    <text evidence="2">The sequence shown here is derived from an EMBL/GenBank/DDBJ whole genome shotgun (WGS) entry which is preliminary data.</text>
</comment>
<sequence length="129" mass="14946">MAKKHAAFEQENARMFASLEKVAGKVEQRISSVKTLEQENRGLKFEIDNLKEEKEKLKRQLSVLKKDKDSAEKKARILDALEEQNFTIKNKIAKIVSDIDSEEISEIDVRELIQMMIGEIDECIRLLQK</sequence>
<organism evidence="2 3">
    <name type="scientific">Jiulongibacter sediminis</name>
    <dbReference type="NCBI Taxonomy" id="1605367"/>
    <lineage>
        <taxon>Bacteria</taxon>
        <taxon>Pseudomonadati</taxon>
        <taxon>Bacteroidota</taxon>
        <taxon>Cytophagia</taxon>
        <taxon>Cytophagales</taxon>
        <taxon>Leadbetterellaceae</taxon>
        <taxon>Jiulongibacter</taxon>
    </lineage>
</organism>
<evidence type="ECO:0000313" key="2">
    <source>
        <dbReference type="EMBL" id="KPM49193.1"/>
    </source>
</evidence>
<dbReference type="Proteomes" id="UP000050454">
    <property type="component" value="Unassembled WGS sequence"/>
</dbReference>